<gene>
    <name evidence="2" type="ORF">FHS60_000390</name>
</gene>
<protein>
    <submittedName>
        <fullName evidence="2">Uncharacterized protein</fullName>
    </submittedName>
</protein>
<comment type="caution">
    <text evidence="2">The sequence shown here is derived from an EMBL/GenBank/DDBJ whole genome shotgun (WGS) entry which is preliminary data.</text>
</comment>
<dbReference type="Proteomes" id="UP000541425">
    <property type="component" value="Unassembled WGS sequence"/>
</dbReference>
<evidence type="ECO:0000256" key="1">
    <source>
        <dbReference type="SAM" id="Phobius"/>
    </source>
</evidence>
<reference evidence="2 3" key="1">
    <citation type="submission" date="2020-08" db="EMBL/GenBank/DDBJ databases">
        <title>Genomic Encyclopedia of Type Strains, Phase IV (KMG-IV): sequencing the most valuable type-strain genomes for metagenomic binning, comparative biology and taxonomic classification.</title>
        <authorList>
            <person name="Goeker M."/>
        </authorList>
    </citation>
    <scope>NUCLEOTIDE SEQUENCE [LARGE SCALE GENOMIC DNA]</scope>
    <source>
        <strain evidence="2 3">DSM 22548</strain>
    </source>
</reference>
<name>A0A7W5XX49_9BACT</name>
<dbReference type="EMBL" id="JACICA010000001">
    <property type="protein sequence ID" value="MBB3701948.1"/>
    <property type="molecule type" value="Genomic_DNA"/>
</dbReference>
<evidence type="ECO:0000313" key="3">
    <source>
        <dbReference type="Proteomes" id="UP000541425"/>
    </source>
</evidence>
<keyword evidence="1" id="KW-0472">Membrane</keyword>
<evidence type="ECO:0000313" key="2">
    <source>
        <dbReference type="EMBL" id="MBB3701948.1"/>
    </source>
</evidence>
<accession>A0A7W5XX49</accession>
<proteinExistence type="predicted"/>
<keyword evidence="1" id="KW-0812">Transmembrane</keyword>
<dbReference type="AlphaFoldDB" id="A0A7W5XX49"/>
<sequence>MAFTRKTNSNLCLPPRMSKTSFYFLMQSFYIVTNSLFVVMRKLQYY</sequence>
<feature type="transmembrane region" description="Helical" evidence="1">
    <location>
        <begin position="20"/>
        <end position="40"/>
    </location>
</feature>
<organism evidence="2 3">
    <name type="scientific">Alloprevotella rava</name>
    <dbReference type="NCBI Taxonomy" id="671218"/>
    <lineage>
        <taxon>Bacteria</taxon>
        <taxon>Pseudomonadati</taxon>
        <taxon>Bacteroidota</taxon>
        <taxon>Bacteroidia</taxon>
        <taxon>Bacteroidales</taxon>
        <taxon>Prevotellaceae</taxon>
        <taxon>Alloprevotella</taxon>
    </lineage>
</organism>
<keyword evidence="1" id="KW-1133">Transmembrane helix</keyword>